<gene>
    <name evidence="1" type="ORF">PFISCL1PPCAC_27848</name>
</gene>
<dbReference type="AlphaFoldDB" id="A0AAV5WWT9"/>
<sequence>CFTPMNVAFAIGTQLVENDLVYSCEPTEDGATLTNKIKVNGCSTGEYEPGEQFLSDNGLFMQVCTDSNGGHDFVGCMANGNVM</sequence>
<feature type="non-terminal residue" evidence="1">
    <location>
        <position position="1"/>
    </location>
</feature>
<comment type="caution">
    <text evidence="1">The sequence shown here is derived from an EMBL/GenBank/DDBJ whole genome shotgun (WGS) entry which is preliminary data.</text>
</comment>
<accession>A0AAV5WWT9</accession>
<feature type="non-terminal residue" evidence="1">
    <location>
        <position position="83"/>
    </location>
</feature>
<reference evidence="1" key="1">
    <citation type="submission" date="2023-10" db="EMBL/GenBank/DDBJ databases">
        <title>Genome assembly of Pristionchus species.</title>
        <authorList>
            <person name="Yoshida K."/>
            <person name="Sommer R.J."/>
        </authorList>
    </citation>
    <scope>NUCLEOTIDE SEQUENCE</scope>
    <source>
        <strain evidence="1">RS5133</strain>
    </source>
</reference>
<protein>
    <submittedName>
        <fullName evidence="1">Uncharacterized protein</fullName>
    </submittedName>
</protein>
<keyword evidence="2" id="KW-1185">Reference proteome</keyword>
<evidence type="ECO:0000313" key="2">
    <source>
        <dbReference type="Proteomes" id="UP001432322"/>
    </source>
</evidence>
<evidence type="ECO:0000313" key="1">
    <source>
        <dbReference type="EMBL" id="GMT36551.1"/>
    </source>
</evidence>
<dbReference type="Proteomes" id="UP001432322">
    <property type="component" value="Unassembled WGS sequence"/>
</dbReference>
<proteinExistence type="predicted"/>
<organism evidence="1 2">
    <name type="scientific">Pristionchus fissidentatus</name>
    <dbReference type="NCBI Taxonomy" id="1538716"/>
    <lineage>
        <taxon>Eukaryota</taxon>
        <taxon>Metazoa</taxon>
        <taxon>Ecdysozoa</taxon>
        <taxon>Nematoda</taxon>
        <taxon>Chromadorea</taxon>
        <taxon>Rhabditida</taxon>
        <taxon>Rhabditina</taxon>
        <taxon>Diplogasteromorpha</taxon>
        <taxon>Diplogasteroidea</taxon>
        <taxon>Neodiplogasteridae</taxon>
        <taxon>Pristionchus</taxon>
    </lineage>
</organism>
<name>A0AAV5WWT9_9BILA</name>
<dbReference type="EMBL" id="BTSY01000007">
    <property type="protein sequence ID" value="GMT36551.1"/>
    <property type="molecule type" value="Genomic_DNA"/>
</dbReference>